<feature type="chain" id="PRO_5044780531" description="P pilus assembly protein, pilin FimA" evidence="1">
    <location>
        <begin position="27"/>
        <end position="187"/>
    </location>
</feature>
<evidence type="ECO:0000313" key="2">
    <source>
        <dbReference type="EMBL" id="TBL66323.1"/>
    </source>
</evidence>
<organism evidence="2 3">
    <name type="scientific">Hafnia alvei</name>
    <dbReference type="NCBI Taxonomy" id="569"/>
    <lineage>
        <taxon>Bacteria</taxon>
        <taxon>Pseudomonadati</taxon>
        <taxon>Pseudomonadota</taxon>
        <taxon>Gammaproteobacteria</taxon>
        <taxon>Enterobacterales</taxon>
        <taxon>Hafniaceae</taxon>
        <taxon>Hafnia</taxon>
    </lineage>
</organism>
<reference evidence="2 3" key="1">
    <citation type="submission" date="2019-02" db="EMBL/GenBank/DDBJ databases">
        <title>Comparative genomic analysis of the Hafnia genus genomes.</title>
        <authorList>
            <person name="Zhiqiu Y."/>
            <person name="Chao Y."/>
            <person name="Yuhui D."/>
            <person name="Di H."/>
            <person name="Bin L."/>
        </authorList>
    </citation>
    <scope>NUCLEOTIDE SEQUENCE [LARGE SCALE GENOMIC DNA]</scope>
    <source>
        <strain evidence="2 3">PCM_1210</strain>
    </source>
</reference>
<name>A0ABD7Q0P7_HAFAL</name>
<keyword evidence="1" id="KW-0732">Signal</keyword>
<proteinExistence type="predicted"/>
<dbReference type="EMBL" id="SITJ01000076">
    <property type="protein sequence ID" value="TBL66323.1"/>
    <property type="molecule type" value="Genomic_DNA"/>
</dbReference>
<dbReference type="Proteomes" id="UP000291600">
    <property type="component" value="Unassembled WGS sequence"/>
</dbReference>
<accession>A0ABD7Q0P7</accession>
<feature type="signal peptide" evidence="1">
    <location>
        <begin position="1"/>
        <end position="26"/>
    </location>
</feature>
<evidence type="ECO:0008006" key="4">
    <source>
        <dbReference type="Google" id="ProtNLM"/>
    </source>
</evidence>
<dbReference type="RefSeq" id="WP_130971202.1">
    <property type="nucleotide sequence ID" value="NZ_SITJ01000076.1"/>
</dbReference>
<sequence>MKPMTLNVNTKLMACLLSLFAGIASASSDCDLTVSQAQTNFGTFNRGTLSQAANGTQTNVIGKKSTTVTIVCPRPERITLLYRAASSGVGEGYQLGDIAHVTLVASDAQADGKSVSLAYQQQGGAAPEGNANTLAILPNIGIAPTTSEPVTHLTLQLTSVASVNDINQHVKDHKMLNGSGILEVVSE</sequence>
<evidence type="ECO:0000256" key="1">
    <source>
        <dbReference type="SAM" id="SignalP"/>
    </source>
</evidence>
<evidence type="ECO:0000313" key="3">
    <source>
        <dbReference type="Proteomes" id="UP000291600"/>
    </source>
</evidence>
<protein>
    <recommendedName>
        <fullName evidence="4">P pilus assembly protein, pilin FimA</fullName>
    </recommendedName>
</protein>
<gene>
    <name evidence="2" type="ORF">EYY96_15140</name>
</gene>
<comment type="caution">
    <text evidence="2">The sequence shown here is derived from an EMBL/GenBank/DDBJ whole genome shotgun (WGS) entry which is preliminary data.</text>
</comment>
<dbReference type="AlphaFoldDB" id="A0ABD7Q0P7"/>